<dbReference type="PANTHER" id="PTHR23528">
    <property type="match status" value="1"/>
</dbReference>
<organism evidence="6">
    <name type="scientific">Dictyoglomus thermophilum</name>
    <dbReference type="NCBI Taxonomy" id="14"/>
    <lineage>
        <taxon>Bacteria</taxon>
        <taxon>Pseudomonadati</taxon>
        <taxon>Dictyoglomota</taxon>
        <taxon>Dictyoglomia</taxon>
        <taxon>Dictyoglomales</taxon>
        <taxon>Dictyoglomaceae</taxon>
        <taxon>Dictyoglomus</taxon>
    </lineage>
</organism>
<feature type="transmembrane region" description="Helical" evidence="4">
    <location>
        <begin position="137"/>
        <end position="162"/>
    </location>
</feature>
<dbReference type="InterPro" id="IPR020846">
    <property type="entry name" value="MFS_dom"/>
</dbReference>
<feature type="transmembrane region" description="Helical" evidence="4">
    <location>
        <begin position="301"/>
        <end position="323"/>
    </location>
</feature>
<accession>A0A7V4DX35</accession>
<sequence length="391" mass="43933">MKSRRIDFFVKILVVLSVGGIGLSFFQAFRGFSLIFFINKFVASKSQIGVLLSLGSLVGIFIPPFVGFLSDKLKRIIKGRKYLIVFSLLFLSLSIYFLEKTKNITELFLYLTLTYVFFYSAISLYQTLVPDLFSRDFFARATGVLNFASQFFQGVYIFIVVISHASNLTFTLLKWSIFLSAIIFFFIPEKESKVSLPNFTVNIEFLKGRFWFTLFLLQFFVWYGISSVSSFILLFFQDALSASLSEYIVVLVIFGVLTALSTFFSGFIADKFPKEKLSAIFLALFGISSFLFSQAQRINMAFIASVIYGISLGSLTVIPYSLILSYIPKDKEGSIVGINTLVVSASQVIAYLTSGVLIDILGYRANFLQGLLSTIFGLLVLRKITNTPKLS</sequence>
<feature type="domain" description="Major facilitator superfamily (MFS) profile" evidence="5">
    <location>
        <begin position="210"/>
        <end position="391"/>
    </location>
</feature>
<feature type="transmembrane region" description="Helical" evidence="4">
    <location>
        <begin position="82"/>
        <end position="98"/>
    </location>
</feature>
<dbReference type="InterPro" id="IPR011701">
    <property type="entry name" value="MFS"/>
</dbReference>
<keyword evidence="2 4" id="KW-1133">Transmembrane helix</keyword>
<feature type="transmembrane region" description="Helical" evidence="4">
    <location>
        <begin position="12"/>
        <end position="38"/>
    </location>
</feature>
<comment type="caution">
    <text evidence="6">The sequence shown here is derived from an EMBL/GenBank/DDBJ whole genome shotgun (WGS) entry which is preliminary data.</text>
</comment>
<feature type="transmembrane region" description="Helical" evidence="4">
    <location>
        <begin position="104"/>
        <end position="125"/>
    </location>
</feature>
<gene>
    <name evidence="6" type="ORF">ENU78_05085</name>
</gene>
<feature type="transmembrane region" description="Helical" evidence="4">
    <location>
        <begin position="208"/>
        <end position="235"/>
    </location>
</feature>
<dbReference type="RefSeq" id="WP_149122487.1">
    <property type="nucleotide sequence ID" value="NZ_VTFL01000001.1"/>
</dbReference>
<dbReference type="PANTHER" id="PTHR23528:SF1">
    <property type="entry name" value="MAJOR FACILITATOR SUPERFAMILY (MFS) PROFILE DOMAIN-CONTAINING PROTEIN"/>
    <property type="match status" value="1"/>
</dbReference>
<reference evidence="6" key="1">
    <citation type="journal article" date="2020" name="mSystems">
        <title>Genome- and Community-Level Interaction Insights into Carbon Utilization and Element Cycling Functions of Hydrothermarchaeota in Hydrothermal Sediment.</title>
        <authorList>
            <person name="Zhou Z."/>
            <person name="Liu Y."/>
            <person name="Xu W."/>
            <person name="Pan J."/>
            <person name="Luo Z.H."/>
            <person name="Li M."/>
        </authorList>
    </citation>
    <scope>NUCLEOTIDE SEQUENCE [LARGE SCALE GENOMIC DNA]</scope>
    <source>
        <strain evidence="6">SpSt-70</strain>
    </source>
</reference>
<feature type="transmembrane region" description="Helical" evidence="4">
    <location>
        <begin position="335"/>
        <end position="354"/>
    </location>
</feature>
<feature type="transmembrane region" description="Helical" evidence="4">
    <location>
        <begin position="277"/>
        <end position="295"/>
    </location>
</feature>
<feature type="transmembrane region" description="Helical" evidence="4">
    <location>
        <begin position="50"/>
        <end position="70"/>
    </location>
</feature>
<dbReference type="InterPro" id="IPR036259">
    <property type="entry name" value="MFS_trans_sf"/>
</dbReference>
<keyword evidence="1 4" id="KW-0812">Transmembrane</keyword>
<evidence type="ECO:0000259" key="5">
    <source>
        <dbReference type="PROSITE" id="PS50850"/>
    </source>
</evidence>
<proteinExistence type="predicted"/>
<protein>
    <submittedName>
        <fullName evidence="6">MFS transporter</fullName>
    </submittedName>
</protein>
<feature type="transmembrane region" description="Helical" evidence="4">
    <location>
        <begin position="168"/>
        <end position="187"/>
    </location>
</feature>
<feature type="transmembrane region" description="Helical" evidence="4">
    <location>
        <begin position="360"/>
        <end position="381"/>
    </location>
</feature>
<feature type="transmembrane region" description="Helical" evidence="4">
    <location>
        <begin position="247"/>
        <end position="268"/>
    </location>
</feature>
<evidence type="ECO:0000256" key="4">
    <source>
        <dbReference type="SAM" id="Phobius"/>
    </source>
</evidence>
<evidence type="ECO:0000256" key="1">
    <source>
        <dbReference type="ARBA" id="ARBA00022692"/>
    </source>
</evidence>
<evidence type="ECO:0000256" key="3">
    <source>
        <dbReference type="ARBA" id="ARBA00023136"/>
    </source>
</evidence>
<keyword evidence="3 4" id="KW-0472">Membrane</keyword>
<name>A0A7V4DX35_DICTH</name>
<dbReference type="AlphaFoldDB" id="A0A7V4DX35"/>
<dbReference type="SUPFAM" id="SSF103473">
    <property type="entry name" value="MFS general substrate transporter"/>
    <property type="match status" value="2"/>
</dbReference>
<dbReference type="PROSITE" id="PS50850">
    <property type="entry name" value="MFS"/>
    <property type="match status" value="1"/>
</dbReference>
<dbReference type="GO" id="GO:0022857">
    <property type="term" value="F:transmembrane transporter activity"/>
    <property type="evidence" value="ECO:0007669"/>
    <property type="project" value="InterPro"/>
</dbReference>
<dbReference type="Pfam" id="PF07690">
    <property type="entry name" value="MFS_1"/>
    <property type="match status" value="1"/>
</dbReference>
<evidence type="ECO:0000256" key="2">
    <source>
        <dbReference type="ARBA" id="ARBA00022989"/>
    </source>
</evidence>
<evidence type="ECO:0000313" key="6">
    <source>
        <dbReference type="EMBL" id="HGK23809.1"/>
    </source>
</evidence>
<dbReference type="EMBL" id="DTDV01000014">
    <property type="protein sequence ID" value="HGK23809.1"/>
    <property type="molecule type" value="Genomic_DNA"/>
</dbReference>
<dbReference type="Gene3D" id="1.20.1250.20">
    <property type="entry name" value="MFS general substrate transporter like domains"/>
    <property type="match status" value="2"/>
</dbReference>